<dbReference type="SUPFAM" id="SSF48452">
    <property type="entry name" value="TPR-like"/>
    <property type="match status" value="1"/>
</dbReference>
<proteinExistence type="predicted"/>
<dbReference type="InterPro" id="IPR011990">
    <property type="entry name" value="TPR-like_helical_dom_sf"/>
</dbReference>
<reference evidence="1 2" key="1">
    <citation type="submission" date="2024-10" db="EMBL/GenBank/DDBJ databases">
        <title>Updated reference genomes for cyclostephanoid diatoms.</title>
        <authorList>
            <person name="Roberts W.R."/>
            <person name="Alverson A.J."/>
        </authorList>
    </citation>
    <scope>NUCLEOTIDE SEQUENCE [LARGE SCALE GENOMIC DNA]</scope>
    <source>
        <strain evidence="1 2">AJA010-31</strain>
    </source>
</reference>
<evidence type="ECO:0000313" key="1">
    <source>
        <dbReference type="EMBL" id="KAL3777374.1"/>
    </source>
</evidence>
<name>A0ABD3NQ29_9STRA</name>
<comment type="caution">
    <text evidence="1">The sequence shown here is derived from an EMBL/GenBank/DDBJ whole genome shotgun (WGS) entry which is preliminary data.</text>
</comment>
<keyword evidence="2" id="KW-1185">Reference proteome</keyword>
<accession>A0ABD3NQ29</accession>
<dbReference type="Proteomes" id="UP001530400">
    <property type="component" value="Unassembled WGS sequence"/>
</dbReference>
<dbReference type="AlphaFoldDB" id="A0ABD3NQ29"/>
<gene>
    <name evidence="1" type="ORF">ACHAWO_009681</name>
</gene>
<evidence type="ECO:0000313" key="2">
    <source>
        <dbReference type="Proteomes" id="UP001530400"/>
    </source>
</evidence>
<dbReference type="EMBL" id="JALLPJ020001048">
    <property type="protein sequence ID" value="KAL3777374.1"/>
    <property type="molecule type" value="Genomic_DNA"/>
</dbReference>
<dbReference type="Gene3D" id="1.25.40.10">
    <property type="entry name" value="Tetratricopeptide repeat domain"/>
    <property type="match status" value="1"/>
</dbReference>
<sequence length="166" mass="18800">MDEVPLAQIFQRAMVLQRSGIRDDAIKAYEEFLQVAELHNVDPSLYAEVYANMGAIFAMQGKDSDTKERKHEIRQKAKASFQKAVEYRPGLGTAWVNLALLLLAEGKDNSGYDAFAVEKVLKEARSCCERALGMENEDKRSWQLANKLIGDIDVMMKQNNVQKPFQ</sequence>
<organism evidence="1 2">
    <name type="scientific">Cyclotella atomus</name>
    <dbReference type="NCBI Taxonomy" id="382360"/>
    <lineage>
        <taxon>Eukaryota</taxon>
        <taxon>Sar</taxon>
        <taxon>Stramenopiles</taxon>
        <taxon>Ochrophyta</taxon>
        <taxon>Bacillariophyta</taxon>
        <taxon>Coscinodiscophyceae</taxon>
        <taxon>Thalassiosirophycidae</taxon>
        <taxon>Stephanodiscales</taxon>
        <taxon>Stephanodiscaceae</taxon>
        <taxon>Cyclotella</taxon>
    </lineage>
</organism>
<protein>
    <submittedName>
        <fullName evidence="1">Uncharacterized protein</fullName>
    </submittedName>
</protein>